<gene>
    <name evidence="3" type="ORF">ACFQ5G_01925</name>
</gene>
<keyword evidence="1" id="KW-0418">Kinase</keyword>
<name>A0ABW4A071_9ACTN</name>
<dbReference type="SUPFAM" id="SSF55874">
    <property type="entry name" value="ATPase domain of HSP90 chaperone/DNA topoisomerase II/histidine kinase"/>
    <property type="match status" value="1"/>
</dbReference>
<feature type="domain" description="Histidine kinase/HSP90-like ATPase" evidence="2">
    <location>
        <begin position="9"/>
        <end position="124"/>
    </location>
</feature>
<dbReference type="InterPro" id="IPR036890">
    <property type="entry name" value="HATPase_C_sf"/>
</dbReference>
<protein>
    <submittedName>
        <fullName evidence="3">ATP-binding protein</fullName>
    </submittedName>
</protein>
<sequence length="129" mass="14135">MIQAWILDDSTQLRHLRSALQEALTGHPLVAGDTLGDVPERMVLVATELATNAIIHGHPPTEVRLLRADDCFVLDVADRDLSTVPELADTRPLHAGGRGLQLARSFSLDVGWYATATTKHIWATFPLHP</sequence>
<evidence type="ECO:0000256" key="1">
    <source>
        <dbReference type="ARBA" id="ARBA00022527"/>
    </source>
</evidence>
<dbReference type="CDD" id="cd16936">
    <property type="entry name" value="HATPase_RsbW-like"/>
    <property type="match status" value="1"/>
</dbReference>
<proteinExistence type="predicted"/>
<reference evidence="4" key="1">
    <citation type="journal article" date="2019" name="Int. J. Syst. Evol. Microbiol.">
        <title>The Global Catalogue of Microorganisms (GCM) 10K type strain sequencing project: providing services to taxonomists for standard genome sequencing and annotation.</title>
        <authorList>
            <consortium name="The Broad Institute Genomics Platform"/>
            <consortium name="The Broad Institute Genome Sequencing Center for Infectious Disease"/>
            <person name="Wu L."/>
            <person name="Ma J."/>
        </authorList>
    </citation>
    <scope>NUCLEOTIDE SEQUENCE [LARGE SCALE GENOMIC DNA]</scope>
    <source>
        <strain evidence="4">CCM 7526</strain>
    </source>
</reference>
<keyword evidence="1" id="KW-0723">Serine/threonine-protein kinase</keyword>
<dbReference type="InterPro" id="IPR003594">
    <property type="entry name" value="HATPase_dom"/>
</dbReference>
<keyword evidence="4" id="KW-1185">Reference proteome</keyword>
<dbReference type="GO" id="GO:0005524">
    <property type="term" value="F:ATP binding"/>
    <property type="evidence" value="ECO:0007669"/>
    <property type="project" value="UniProtKB-KW"/>
</dbReference>
<keyword evidence="3" id="KW-0547">Nucleotide-binding</keyword>
<organism evidence="3 4">
    <name type="scientific">Actinoplanes sichuanensis</name>
    <dbReference type="NCBI Taxonomy" id="512349"/>
    <lineage>
        <taxon>Bacteria</taxon>
        <taxon>Bacillati</taxon>
        <taxon>Actinomycetota</taxon>
        <taxon>Actinomycetes</taxon>
        <taxon>Micromonosporales</taxon>
        <taxon>Micromonosporaceae</taxon>
        <taxon>Actinoplanes</taxon>
    </lineage>
</organism>
<comment type="caution">
    <text evidence="3">The sequence shown here is derived from an EMBL/GenBank/DDBJ whole genome shotgun (WGS) entry which is preliminary data.</text>
</comment>
<dbReference type="PANTHER" id="PTHR35526:SF3">
    <property type="entry name" value="ANTI-SIGMA-F FACTOR RSBW"/>
    <property type="match status" value="1"/>
</dbReference>
<keyword evidence="3" id="KW-0067">ATP-binding</keyword>
<dbReference type="PANTHER" id="PTHR35526">
    <property type="entry name" value="ANTI-SIGMA-F FACTOR RSBW-RELATED"/>
    <property type="match status" value="1"/>
</dbReference>
<dbReference type="InterPro" id="IPR050267">
    <property type="entry name" value="Anti-sigma-factor_SerPK"/>
</dbReference>
<dbReference type="Proteomes" id="UP001597183">
    <property type="component" value="Unassembled WGS sequence"/>
</dbReference>
<evidence type="ECO:0000313" key="3">
    <source>
        <dbReference type="EMBL" id="MFD1364095.1"/>
    </source>
</evidence>
<dbReference type="Gene3D" id="3.30.565.10">
    <property type="entry name" value="Histidine kinase-like ATPase, C-terminal domain"/>
    <property type="match status" value="1"/>
</dbReference>
<accession>A0ABW4A071</accession>
<keyword evidence="1" id="KW-0808">Transferase</keyword>
<evidence type="ECO:0000313" key="4">
    <source>
        <dbReference type="Proteomes" id="UP001597183"/>
    </source>
</evidence>
<dbReference type="EMBL" id="JBHTMK010000004">
    <property type="protein sequence ID" value="MFD1364095.1"/>
    <property type="molecule type" value="Genomic_DNA"/>
</dbReference>
<dbReference type="RefSeq" id="WP_317793989.1">
    <property type="nucleotide sequence ID" value="NZ_AP028461.1"/>
</dbReference>
<evidence type="ECO:0000259" key="2">
    <source>
        <dbReference type="Pfam" id="PF13581"/>
    </source>
</evidence>
<dbReference type="Pfam" id="PF13581">
    <property type="entry name" value="HATPase_c_2"/>
    <property type="match status" value="1"/>
</dbReference>